<evidence type="ECO:0000256" key="1">
    <source>
        <dbReference type="SAM" id="MobiDB-lite"/>
    </source>
</evidence>
<organism evidence="2 3">
    <name type="scientific">Anaerohalosphaera lusitana</name>
    <dbReference type="NCBI Taxonomy" id="1936003"/>
    <lineage>
        <taxon>Bacteria</taxon>
        <taxon>Pseudomonadati</taxon>
        <taxon>Planctomycetota</taxon>
        <taxon>Phycisphaerae</taxon>
        <taxon>Sedimentisphaerales</taxon>
        <taxon>Anaerohalosphaeraceae</taxon>
        <taxon>Anaerohalosphaera</taxon>
    </lineage>
</organism>
<name>A0A1U9NQF7_9BACT</name>
<reference evidence="3" key="1">
    <citation type="submission" date="2017-02" db="EMBL/GenBank/DDBJ databases">
        <title>Comparative genomics and description of representatives of a novel lineage of planctomycetes thriving in anoxic sediments.</title>
        <authorList>
            <person name="Spring S."/>
            <person name="Bunk B."/>
            <person name="Sproer C."/>
        </authorList>
    </citation>
    <scope>NUCLEOTIDE SEQUENCE [LARGE SCALE GENOMIC DNA]</scope>
    <source>
        <strain evidence="3">ST-NAGAB-D1</strain>
    </source>
</reference>
<dbReference type="STRING" id="1936003.STSP2_03174"/>
<keyword evidence="3" id="KW-1185">Reference proteome</keyword>
<dbReference type="EMBL" id="CP019791">
    <property type="protein sequence ID" value="AQT69974.1"/>
    <property type="molecule type" value="Genomic_DNA"/>
</dbReference>
<dbReference type="Proteomes" id="UP000189674">
    <property type="component" value="Chromosome"/>
</dbReference>
<proteinExistence type="predicted"/>
<evidence type="ECO:0000313" key="3">
    <source>
        <dbReference type="Proteomes" id="UP000189674"/>
    </source>
</evidence>
<evidence type="ECO:0000313" key="2">
    <source>
        <dbReference type="EMBL" id="AQT69974.1"/>
    </source>
</evidence>
<dbReference type="RefSeq" id="WP_146663608.1">
    <property type="nucleotide sequence ID" value="NZ_CP019791.1"/>
</dbReference>
<dbReference type="KEGG" id="alus:STSP2_03174"/>
<dbReference type="AlphaFoldDB" id="A0A1U9NQF7"/>
<accession>A0A1U9NQF7</accession>
<sequence length="153" mass="16810">MTTYETLTKAREAAKTIDGARMVIEIDHAAEGRCYIVTKCNLKMLRNALSRKPMAEIDRVVDEHCITEPTEPSETEKLLAKRASLVSRSYSSAHPASAAYAAAMQAAKDLEAFDADNPEIAAQAKQQAAEAAADRQARIESSDRCRRIRNLAD</sequence>
<feature type="compositionally biased region" description="Basic and acidic residues" evidence="1">
    <location>
        <begin position="132"/>
        <end position="144"/>
    </location>
</feature>
<gene>
    <name evidence="2" type="ORF">STSP2_03174</name>
</gene>
<protein>
    <submittedName>
        <fullName evidence="2">Uncharacterized protein</fullName>
    </submittedName>
</protein>
<feature type="region of interest" description="Disordered" evidence="1">
    <location>
        <begin position="123"/>
        <end position="144"/>
    </location>
</feature>